<sequence>MSPRLYTRLLEGRIRLLKLNPGVWDDDLDAELFEADQSMAYIALSYTWGSPVARKEIIVNRTSVKGITTNLDLALRTIRSPDFPVTLWVDALCINQDDVEDKSQQVNFMHQIFSWAIEVRAYVGNSLDRGHRSHDSQLRKLAVSNAFQFPAGEDDAWKNIRDAVSLLELKEPAQLTPHEKCLCMFGVLRALSSWRLYEKLLNTDLFSSSDPKRMEPKIRHLFEWIRAFVIAPWWDRMWITQEVGVARELHLTYGKVTFSFDQLSDIVKELKERPFVLSTVKTENTKVLELLVNKVKKISELRRLQQYKSIAEMQDSEYFQRSLGSPLLWLLRTFRHRQSSEPRDKIYALSRLLRNLSTRHQNIETSYATSVAALFCKVSLEIMHETGLFWITSPDLVAKSRDNLPSWVPNWADGFATPDHSNLSWKIRLCHNASEMTFAVKIMPDGDPEIMSPSEYHRQLARDAAHISQQTLRGNSSKTTEDFPVDVRGRRVLVTSKTIYLDFEDSVHRGMNYTYYQPEVRDYTKVENCLKVPAQYCTSIHHVSVPIAPDLSNILSIIKDLKVARYKVFPDDWQTDLFGDRLDAIGRALCFGVLIEIDQQVRLQGAWDTPNLAIFTQLIMDRYRNSQEDENYTRWYREKFISETMGNCSRCWTTTGEDPCQLCKDTAAEKPIPSSSEAWQDNKIQQAYNTALQTGPGQCLLLTREGTLALGPPQTEVGDRIYILTGGLCPYILRRDGTPNGTRAIERLLP</sequence>
<dbReference type="Proteomes" id="UP000717696">
    <property type="component" value="Unassembled WGS sequence"/>
</dbReference>
<proteinExistence type="predicted"/>
<evidence type="ECO:0000313" key="2">
    <source>
        <dbReference type="EMBL" id="KAH7155142.1"/>
    </source>
</evidence>
<dbReference type="PANTHER" id="PTHR24148">
    <property type="entry name" value="ANKYRIN REPEAT DOMAIN-CONTAINING PROTEIN 39 HOMOLOG-RELATED"/>
    <property type="match status" value="1"/>
</dbReference>
<feature type="domain" description="Heterokaryon incompatibility" evidence="1">
    <location>
        <begin position="41"/>
        <end position="242"/>
    </location>
</feature>
<gene>
    <name evidence="2" type="ORF">B0J13DRAFT_604188</name>
</gene>
<organism evidence="2 3">
    <name type="scientific">Dactylonectria estremocensis</name>
    <dbReference type="NCBI Taxonomy" id="1079267"/>
    <lineage>
        <taxon>Eukaryota</taxon>
        <taxon>Fungi</taxon>
        <taxon>Dikarya</taxon>
        <taxon>Ascomycota</taxon>
        <taxon>Pezizomycotina</taxon>
        <taxon>Sordariomycetes</taxon>
        <taxon>Hypocreomycetidae</taxon>
        <taxon>Hypocreales</taxon>
        <taxon>Nectriaceae</taxon>
        <taxon>Dactylonectria</taxon>
    </lineage>
</organism>
<dbReference type="InterPro" id="IPR010730">
    <property type="entry name" value="HET"/>
</dbReference>
<evidence type="ECO:0000259" key="1">
    <source>
        <dbReference type="Pfam" id="PF06985"/>
    </source>
</evidence>
<dbReference type="AlphaFoldDB" id="A0A9P9F710"/>
<dbReference type="PANTHER" id="PTHR24148:SF64">
    <property type="entry name" value="HETEROKARYON INCOMPATIBILITY DOMAIN-CONTAINING PROTEIN"/>
    <property type="match status" value="1"/>
</dbReference>
<reference evidence="2" key="1">
    <citation type="journal article" date="2021" name="Nat. Commun.">
        <title>Genetic determinants of endophytism in the Arabidopsis root mycobiome.</title>
        <authorList>
            <person name="Mesny F."/>
            <person name="Miyauchi S."/>
            <person name="Thiergart T."/>
            <person name="Pickel B."/>
            <person name="Atanasova L."/>
            <person name="Karlsson M."/>
            <person name="Huettel B."/>
            <person name="Barry K.W."/>
            <person name="Haridas S."/>
            <person name="Chen C."/>
            <person name="Bauer D."/>
            <person name="Andreopoulos W."/>
            <person name="Pangilinan J."/>
            <person name="LaButti K."/>
            <person name="Riley R."/>
            <person name="Lipzen A."/>
            <person name="Clum A."/>
            <person name="Drula E."/>
            <person name="Henrissat B."/>
            <person name="Kohler A."/>
            <person name="Grigoriev I.V."/>
            <person name="Martin F.M."/>
            <person name="Hacquard S."/>
        </authorList>
    </citation>
    <scope>NUCLEOTIDE SEQUENCE</scope>
    <source>
        <strain evidence="2">MPI-CAGE-AT-0021</strain>
    </source>
</reference>
<dbReference type="OrthoDB" id="3557394at2759"/>
<comment type="caution">
    <text evidence="2">The sequence shown here is derived from an EMBL/GenBank/DDBJ whole genome shotgun (WGS) entry which is preliminary data.</text>
</comment>
<dbReference type="Pfam" id="PF06985">
    <property type="entry name" value="HET"/>
    <property type="match status" value="1"/>
</dbReference>
<accession>A0A9P9F710</accession>
<name>A0A9P9F710_9HYPO</name>
<keyword evidence="3" id="KW-1185">Reference proteome</keyword>
<evidence type="ECO:0000313" key="3">
    <source>
        <dbReference type="Proteomes" id="UP000717696"/>
    </source>
</evidence>
<dbReference type="InterPro" id="IPR052895">
    <property type="entry name" value="HetReg/Transcr_Mod"/>
</dbReference>
<protein>
    <submittedName>
        <fullName evidence="2">Heterokaryon incompatibility protein-domain-containing protein</fullName>
    </submittedName>
</protein>
<dbReference type="EMBL" id="JAGMUU010000004">
    <property type="protein sequence ID" value="KAH7155142.1"/>
    <property type="molecule type" value="Genomic_DNA"/>
</dbReference>